<organism evidence="2 3">
    <name type="scientific">Pseudomonas syringae pv. maculicola</name>
    <dbReference type="NCBI Taxonomy" id="59511"/>
    <lineage>
        <taxon>Bacteria</taxon>
        <taxon>Pseudomonadati</taxon>
        <taxon>Pseudomonadota</taxon>
        <taxon>Gammaproteobacteria</taxon>
        <taxon>Pseudomonadales</taxon>
        <taxon>Pseudomonadaceae</taxon>
        <taxon>Pseudomonas</taxon>
    </lineage>
</organism>
<proteinExistence type="predicted"/>
<comment type="caution">
    <text evidence="2">The sequence shown here is derived from an EMBL/GenBank/DDBJ whole genome shotgun (WGS) entry which is preliminary data.</text>
</comment>
<evidence type="ECO:0000256" key="1">
    <source>
        <dbReference type="SAM" id="MobiDB-lite"/>
    </source>
</evidence>
<feature type="compositionally biased region" description="Basic and acidic residues" evidence="1">
    <location>
        <begin position="1"/>
        <end position="21"/>
    </location>
</feature>
<reference evidence="2 3" key="1">
    <citation type="submission" date="2018-08" db="EMBL/GenBank/DDBJ databases">
        <title>Recombination of ecologically and evolutionarily significant loci maintains genetic cohesion in the Pseudomonas syringae species complex.</title>
        <authorList>
            <person name="Dillon M."/>
            <person name="Thakur S."/>
            <person name="Almeida R.N.D."/>
            <person name="Weir B.S."/>
            <person name="Guttman D.S."/>
        </authorList>
    </citation>
    <scope>NUCLEOTIDE SEQUENCE [LARGE SCALE GENOMIC DNA]</scope>
    <source>
        <strain evidence="2 3">ICMP 11281</strain>
    </source>
</reference>
<sequence>MRVVGADKEWKGEANKNEAKRKNSYVSRQAVGRHLLENRALSAVPEPRNRVKSATSSA</sequence>
<evidence type="ECO:0000313" key="3">
    <source>
        <dbReference type="Proteomes" id="UP000271631"/>
    </source>
</evidence>
<protein>
    <submittedName>
        <fullName evidence="2">Uncharacterized protein</fullName>
    </submittedName>
</protein>
<name>A0A3M6CBN2_PSEYM</name>
<feature type="region of interest" description="Disordered" evidence="1">
    <location>
        <begin position="1"/>
        <end position="58"/>
    </location>
</feature>
<dbReference type="AlphaFoldDB" id="A0A3M6CBN2"/>
<dbReference type="Proteomes" id="UP000271631">
    <property type="component" value="Unassembled WGS sequence"/>
</dbReference>
<gene>
    <name evidence="2" type="ORF">ALP13_200124</name>
</gene>
<accession>A0A3M6CBN2</accession>
<evidence type="ECO:0000313" key="2">
    <source>
        <dbReference type="EMBL" id="RMV41302.1"/>
    </source>
</evidence>
<dbReference type="EMBL" id="RBUQ01000063">
    <property type="protein sequence ID" value="RMV41302.1"/>
    <property type="molecule type" value="Genomic_DNA"/>
</dbReference>